<keyword evidence="2" id="KW-1185">Reference proteome</keyword>
<comment type="caution">
    <text evidence="1">The sequence shown here is derived from an EMBL/GenBank/DDBJ whole genome shotgun (WGS) entry which is preliminary data.</text>
</comment>
<sequence length="125" mass="14224">MEDKNSDEELGELTEVINLISSNSAEEISEYFQTLNDEDYCDGDVNYANNQNKDEQQVEIDKFMSLASTCYSDREALLSSIRNLAATLGYITVIKKSIRDRYVRVGCDRGGEYRANRLPVKKTGY</sequence>
<evidence type="ECO:0000313" key="1">
    <source>
        <dbReference type="EMBL" id="KAK1378824.1"/>
    </source>
</evidence>
<organism evidence="1 2">
    <name type="scientific">Heracleum sosnowskyi</name>
    <dbReference type="NCBI Taxonomy" id="360622"/>
    <lineage>
        <taxon>Eukaryota</taxon>
        <taxon>Viridiplantae</taxon>
        <taxon>Streptophyta</taxon>
        <taxon>Embryophyta</taxon>
        <taxon>Tracheophyta</taxon>
        <taxon>Spermatophyta</taxon>
        <taxon>Magnoliopsida</taxon>
        <taxon>eudicotyledons</taxon>
        <taxon>Gunneridae</taxon>
        <taxon>Pentapetalae</taxon>
        <taxon>asterids</taxon>
        <taxon>campanulids</taxon>
        <taxon>Apiales</taxon>
        <taxon>Apiaceae</taxon>
        <taxon>Apioideae</taxon>
        <taxon>apioid superclade</taxon>
        <taxon>Tordylieae</taxon>
        <taxon>Tordyliinae</taxon>
        <taxon>Heracleum</taxon>
    </lineage>
</organism>
<dbReference type="EMBL" id="JAUIZM010000006">
    <property type="protein sequence ID" value="KAK1378824.1"/>
    <property type="molecule type" value="Genomic_DNA"/>
</dbReference>
<protein>
    <submittedName>
        <fullName evidence="1">Uncharacterized protein</fullName>
    </submittedName>
</protein>
<reference evidence="1" key="1">
    <citation type="submission" date="2023-02" db="EMBL/GenBank/DDBJ databases">
        <title>Genome of toxic invasive species Heracleum sosnowskyi carries increased number of genes despite the absence of recent whole-genome duplications.</title>
        <authorList>
            <person name="Schelkunov M."/>
            <person name="Shtratnikova V."/>
            <person name="Makarenko M."/>
            <person name="Klepikova A."/>
            <person name="Omelchenko D."/>
            <person name="Novikova G."/>
            <person name="Obukhova E."/>
            <person name="Bogdanov V."/>
            <person name="Penin A."/>
            <person name="Logacheva M."/>
        </authorList>
    </citation>
    <scope>NUCLEOTIDE SEQUENCE</scope>
    <source>
        <strain evidence="1">Hsosn_3</strain>
        <tissue evidence="1">Leaf</tissue>
    </source>
</reference>
<dbReference type="AlphaFoldDB" id="A0AAD8I5H5"/>
<dbReference type="Proteomes" id="UP001237642">
    <property type="component" value="Unassembled WGS sequence"/>
</dbReference>
<name>A0AAD8I5H5_9APIA</name>
<accession>A0AAD8I5H5</accession>
<reference evidence="1" key="2">
    <citation type="submission" date="2023-05" db="EMBL/GenBank/DDBJ databases">
        <authorList>
            <person name="Schelkunov M.I."/>
        </authorList>
    </citation>
    <scope>NUCLEOTIDE SEQUENCE</scope>
    <source>
        <strain evidence="1">Hsosn_3</strain>
        <tissue evidence="1">Leaf</tissue>
    </source>
</reference>
<gene>
    <name evidence="1" type="ORF">POM88_025568</name>
</gene>
<evidence type="ECO:0000313" key="2">
    <source>
        <dbReference type="Proteomes" id="UP001237642"/>
    </source>
</evidence>
<proteinExistence type="predicted"/>